<dbReference type="GO" id="GO:0016787">
    <property type="term" value="F:hydrolase activity"/>
    <property type="evidence" value="ECO:0007669"/>
    <property type="project" value="UniProtKB-KW"/>
</dbReference>
<dbReference type="Gene3D" id="3.40.50.1820">
    <property type="entry name" value="alpha/beta hydrolase"/>
    <property type="match status" value="1"/>
</dbReference>
<dbReference type="KEGG" id="ccot:CCAX7_005640"/>
<keyword evidence="1" id="KW-0378">Hydrolase</keyword>
<dbReference type="InterPro" id="IPR049492">
    <property type="entry name" value="BD-FAE-like_dom"/>
</dbReference>
<name>A0A402D356_9BACT</name>
<evidence type="ECO:0000256" key="1">
    <source>
        <dbReference type="ARBA" id="ARBA00022801"/>
    </source>
</evidence>
<organism evidence="2 3">
    <name type="scientific">Capsulimonas corticalis</name>
    <dbReference type="NCBI Taxonomy" id="2219043"/>
    <lineage>
        <taxon>Bacteria</taxon>
        <taxon>Bacillati</taxon>
        <taxon>Armatimonadota</taxon>
        <taxon>Armatimonadia</taxon>
        <taxon>Capsulimonadales</taxon>
        <taxon>Capsulimonadaceae</taxon>
        <taxon>Capsulimonas</taxon>
    </lineage>
</organism>
<sequence length="294" mass="31116">MLTINTASNTRAETPAPAEMRLWAGDAPGAHGTTPDDIPTLTPYLPDAGKATGAAMLVLPGGGYAGVVMDHEGSAYALWLNQHGIAAFVLRYRLGSHGYHDPVELGDASRAIRTIRAKAADWKIDPHRVGVMGSSAGGHLASSLATHFDAGDPKAADPIERESSRPDLGVLCYAVITMAKPFTHEGSRDNLLGANASAAAIARMSSEQQVTAQTPPCFVWATQEDNVVPVENSLMFAQALQKNHVPFDLHIYQHGGHGVGLGDDTPPFTHVHPWTADLLYWLGGQGFMKAGGAQ</sequence>
<dbReference type="Pfam" id="PF20434">
    <property type="entry name" value="BD-FAE"/>
    <property type="match status" value="1"/>
</dbReference>
<accession>A0A402D356</accession>
<dbReference type="PANTHER" id="PTHR48081">
    <property type="entry name" value="AB HYDROLASE SUPERFAMILY PROTEIN C4A8.06C"/>
    <property type="match status" value="1"/>
</dbReference>
<dbReference type="PANTHER" id="PTHR48081:SF6">
    <property type="entry name" value="PEPTIDASE S9 PROLYL OLIGOPEPTIDASE CATALYTIC DOMAIN-CONTAINING PROTEIN"/>
    <property type="match status" value="1"/>
</dbReference>
<protein>
    <submittedName>
        <fullName evidence="2">Uncharacterized protein</fullName>
    </submittedName>
</protein>
<dbReference type="AlphaFoldDB" id="A0A402D356"/>
<dbReference type="InterPro" id="IPR050300">
    <property type="entry name" value="GDXG_lipolytic_enzyme"/>
</dbReference>
<gene>
    <name evidence="2" type="ORF">CCAX7_005640</name>
</gene>
<proteinExistence type="predicted"/>
<evidence type="ECO:0000313" key="2">
    <source>
        <dbReference type="EMBL" id="BDI28513.1"/>
    </source>
</evidence>
<keyword evidence="3" id="KW-1185">Reference proteome</keyword>
<reference evidence="2 3" key="1">
    <citation type="journal article" date="2019" name="Int. J. Syst. Evol. Microbiol.">
        <title>Capsulimonas corticalis gen. nov., sp. nov., an aerobic capsulated bacterium, of a novel bacterial order, Capsulimonadales ord. nov., of the class Armatimonadia of the phylum Armatimonadetes.</title>
        <authorList>
            <person name="Li J."/>
            <person name="Kudo C."/>
            <person name="Tonouchi A."/>
        </authorList>
    </citation>
    <scope>NUCLEOTIDE SEQUENCE [LARGE SCALE GENOMIC DNA]</scope>
    <source>
        <strain evidence="2 3">AX-7</strain>
    </source>
</reference>
<dbReference type="RefSeq" id="WP_218025729.1">
    <property type="nucleotide sequence ID" value="NZ_AP025739.1"/>
</dbReference>
<dbReference type="FunCoup" id="A0A402D356">
    <property type="interactions" value="47"/>
</dbReference>
<dbReference type="Proteomes" id="UP000287394">
    <property type="component" value="Chromosome"/>
</dbReference>
<evidence type="ECO:0000313" key="3">
    <source>
        <dbReference type="Proteomes" id="UP000287394"/>
    </source>
</evidence>
<dbReference type="SUPFAM" id="SSF53474">
    <property type="entry name" value="alpha/beta-Hydrolases"/>
    <property type="match status" value="1"/>
</dbReference>
<dbReference type="InterPro" id="IPR029058">
    <property type="entry name" value="AB_hydrolase_fold"/>
</dbReference>
<dbReference type="EMBL" id="AP025739">
    <property type="protein sequence ID" value="BDI28513.1"/>
    <property type="molecule type" value="Genomic_DNA"/>
</dbReference>